<dbReference type="Gene3D" id="1.10.760.10">
    <property type="entry name" value="Cytochrome c-like domain"/>
    <property type="match status" value="1"/>
</dbReference>
<evidence type="ECO:0000256" key="5">
    <source>
        <dbReference type="SAM" id="MobiDB-lite"/>
    </source>
</evidence>
<feature type="chain" id="PRO_5017445386" description="Cytochrome c domain-containing protein" evidence="6">
    <location>
        <begin position="19"/>
        <end position="133"/>
    </location>
</feature>
<feature type="compositionally biased region" description="Basic and acidic residues" evidence="5">
    <location>
        <begin position="116"/>
        <end position="126"/>
    </location>
</feature>
<evidence type="ECO:0000259" key="7">
    <source>
        <dbReference type="PROSITE" id="PS51007"/>
    </source>
</evidence>
<evidence type="ECO:0000256" key="3">
    <source>
        <dbReference type="ARBA" id="ARBA00023004"/>
    </source>
</evidence>
<sequence length="133" mass="14224">MKRLNLLVLLLAPGLALAQGGGQSAFNRACSRCHVAKATNPNTPKRSMGLKGAYKGSGPNLGNLMHKRTLSQVRTWIAAPHKVKPETGCDTRMLSASETEALLDFLVTNAEVPDTAPKKSGTDTQHHPKQGNK</sequence>
<keyword evidence="1 4" id="KW-0349">Heme</keyword>
<evidence type="ECO:0000256" key="4">
    <source>
        <dbReference type="PROSITE-ProRule" id="PRU00433"/>
    </source>
</evidence>
<dbReference type="SUPFAM" id="SSF46626">
    <property type="entry name" value="Cytochrome c"/>
    <property type="match status" value="1"/>
</dbReference>
<proteinExistence type="predicted"/>
<evidence type="ECO:0000313" key="9">
    <source>
        <dbReference type="Proteomes" id="UP000267003"/>
    </source>
</evidence>
<evidence type="ECO:0000256" key="2">
    <source>
        <dbReference type="ARBA" id="ARBA00022723"/>
    </source>
</evidence>
<name>A0A3A8PSK6_9BACT</name>
<dbReference type="AlphaFoldDB" id="A0A3A8PSK6"/>
<dbReference type="InterPro" id="IPR036909">
    <property type="entry name" value="Cyt_c-like_dom_sf"/>
</dbReference>
<dbReference type="Proteomes" id="UP000267003">
    <property type="component" value="Unassembled WGS sequence"/>
</dbReference>
<dbReference type="OrthoDB" id="5383438at2"/>
<evidence type="ECO:0000313" key="8">
    <source>
        <dbReference type="EMBL" id="RKH59456.1"/>
    </source>
</evidence>
<feature type="region of interest" description="Disordered" evidence="5">
    <location>
        <begin position="111"/>
        <end position="133"/>
    </location>
</feature>
<feature type="region of interest" description="Disordered" evidence="5">
    <location>
        <begin position="39"/>
        <end position="63"/>
    </location>
</feature>
<comment type="caution">
    <text evidence="8">The sequence shown here is derived from an EMBL/GenBank/DDBJ whole genome shotgun (WGS) entry which is preliminary data.</text>
</comment>
<dbReference type="GO" id="GO:0046872">
    <property type="term" value="F:metal ion binding"/>
    <property type="evidence" value="ECO:0007669"/>
    <property type="project" value="UniProtKB-KW"/>
</dbReference>
<accession>A0A3A8PSK6</accession>
<dbReference type="RefSeq" id="WP_120558319.1">
    <property type="nucleotide sequence ID" value="NZ_RAWK01000187.1"/>
</dbReference>
<dbReference type="GO" id="GO:0009055">
    <property type="term" value="F:electron transfer activity"/>
    <property type="evidence" value="ECO:0007669"/>
    <property type="project" value="InterPro"/>
</dbReference>
<dbReference type="InterPro" id="IPR009056">
    <property type="entry name" value="Cyt_c-like_dom"/>
</dbReference>
<keyword evidence="6" id="KW-0732">Signal</keyword>
<feature type="signal peptide" evidence="6">
    <location>
        <begin position="1"/>
        <end position="18"/>
    </location>
</feature>
<dbReference type="GO" id="GO:0020037">
    <property type="term" value="F:heme binding"/>
    <property type="evidence" value="ECO:0007669"/>
    <property type="project" value="InterPro"/>
</dbReference>
<protein>
    <recommendedName>
        <fullName evidence="7">Cytochrome c domain-containing protein</fullName>
    </recommendedName>
</protein>
<reference evidence="9" key="1">
    <citation type="submission" date="2018-09" db="EMBL/GenBank/DDBJ databases">
        <authorList>
            <person name="Livingstone P.G."/>
            <person name="Whitworth D.E."/>
        </authorList>
    </citation>
    <scope>NUCLEOTIDE SEQUENCE [LARGE SCALE GENOMIC DNA]</scope>
    <source>
        <strain evidence="9">AB050A</strain>
    </source>
</reference>
<dbReference type="PROSITE" id="PS51007">
    <property type="entry name" value="CYTC"/>
    <property type="match status" value="1"/>
</dbReference>
<gene>
    <name evidence="8" type="ORF">D7W81_27240</name>
</gene>
<keyword evidence="9" id="KW-1185">Reference proteome</keyword>
<keyword evidence="3 4" id="KW-0408">Iron</keyword>
<dbReference type="EMBL" id="RAWK01000187">
    <property type="protein sequence ID" value="RKH59456.1"/>
    <property type="molecule type" value="Genomic_DNA"/>
</dbReference>
<organism evidence="8 9">
    <name type="scientific">Corallococcus aberystwythensis</name>
    <dbReference type="NCBI Taxonomy" id="2316722"/>
    <lineage>
        <taxon>Bacteria</taxon>
        <taxon>Pseudomonadati</taxon>
        <taxon>Myxococcota</taxon>
        <taxon>Myxococcia</taxon>
        <taxon>Myxococcales</taxon>
        <taxon>Cystobacterineae</taxon>
        <taxon>Myxococcaceae</taxon>
        <taxon>Corallococcus</taxon>
    </lineage>
</organism>
<keyword evidence="2 4" id="KW-0479">Metal-binding</keyword>
<feature type="domain" description="Cytochrome c" evidence="7">
    <location>
        <begin position="17"/>
        <end position="110"/>
    </location>
</feature>
<evidence type="ECO:0000256" key="1">
    <source>
        <dbReference type="ARBA" id="ARBA00022617"/>
    </source>
</evidence>
<evidence type="ECO:0000256" key="6">
    <source>
        <dbReference type="SAM" id="SignalP"/>
    </source>
</evidence>